<name>A0A915ILH8_ROMCU</name>
<organism evidence="2 3">
    <name type="scientific">Romanomermis culicivorax</name>
    <name type="common">Nematode worm</name>
    <dbReference type="NCBI Taxonomy" id="13658"/>
    <lineage>
        <taxon>Eukaryota</taxon>
        <taxon>Metazoa</taxon>
        <taxon>Ecdysozoa</taxon>
        <taxon>Nematoda</taxon>
        <taxon>Enoplea</taxon>
        <taxon>Dorylaimia</taxon>
        <taxon>Mermithida</taxon>
        <taxon>Mermithoidea</taxon>
        <taxon>Mermithidae</taxon>
        <taxon>Romanomermis</taxon>
    </lineage>
</organism>
<protein>
    <submittedName>
        <fullName evidence="3">Myb-like domain-containing protein</fullName>
    </submittedName>
</protein>
<proteinExistence type="predicted"/>
<evidence type="ECO:0000313" key="2">
    <source>
        <dbReference type="Proteomes" id="UP000887565"/>
    </source>
</evidence>
<evidence type="ECO:0000256" key="1">
    <source>
        <dbReference type="SAM" id="MobiDB-lite"/>
    </source>
</evidence>
<dbReference type="WBParaSite" id="nRc.2.0.1.t14729-RA">
    <property type="protein sequence ID" value="nRc.2.0.1.t14729-RA"/>
    <property type="gene ID" value="nRc.2.0.1.g14729"/>
</dbReference>
<sequence length="665" mass="72737">MKRMKSSFYSIWYPPTPPPSDLEDSAADFDPYFEPTMGFLYERTPMTESELPPLYVESQIADRSPFKSPKRNENRSSSSAGDNGISTPQNLTSSSSLTQNPTPHKFADVKRLETRLRTPVSPAQAVRPASGEQSPQIGHPSTKSNPPLTTAAAKQPKPSRRPGTPPVGVTENESADVVYEWNLLEDYSLFNAVTKVQHAHQSSVIVGNNEGHGINWDLVSECVAASCGRYRSPKQCHRRYEMVILPREEGRAVLADHPPVISTKKSRKLDAEMAASKKFRIRTIYQFQNEGQSFMNSFVGQRFRNSTGLRIKRSLLNKRASYGICRSGAEPKHRGAGWSSLPTNFQANLIDPFKMVELYEERLRVEEKRKQLHQQQLAEQAAATISTRSLTAPGAITIVQQPQQMAGSSTAGLPSGATVIPFQLPIGQQQLQGQQLSFMVNSQGGRLLTRPVQQSTYQQVNQNSGPFASRQTNHPMPVNVQTTTVYRQMHPQTFKMQQTPPGTPNPVAAYQASVSSAAAMANYQTGAGGRTYIEIPASSSGVVVQSAVGGSAQQLTNQQTQVVSQPPLDFTSLIKQQPQQRVAVSGATKQKIQFGNGSFLVSADITKGSSTGSQIATVLPAGARFSGTPVRTQVQLSNAGANIHQHNIRRNSPLPRGVGMQRHTH</sequence>
<feature type="compositionally biased region" description="Polar residues" evidence="1">
    <location>
        <begin position="131"/>
        <end position="148"/>
    </location>
</feature>
<feature type="compositionally biased region" description="Polar residues" evidence="1">
    <location>
        <begin position="75"/>
        <end position="102"/>
    </location>
</feature>
<keyword evidence="2" id="KW-1185">Reference proteome</keyword>
<feature type="region of interest" description="Disordered" evidence="1">
    <location>
        <begin position="1"/>
        <end position="29"/>
    </location>
</feature>
<dbReference type="Proteomes" id="UP000887565">
    <property type="component" value="Unplaced"/>
</dbReference>
<feature type="region of interest" description="Disordered" evidence="1">
    <location>
        <begin position="50"/>
        <end position="171"/>
    </location>
</feature>
<reference evidence="3" key="1">
    <citation type="submission" date="2022-11" db="UniProtKB">
        <authorList>
            <consortium name="WormBaseParasite"/>
        </authorList>
    </citation>
    <scope>IDENTIFICATION</scope>
</reference>
<accession>A0A915ILH8</accession>
<feature type="compositionally biased region" description="Basic and acidic residues" evidence="1">
    <location>
        <begin position="105"/>
        <end position="116"/>
    </location>
</feature>
<dbReference type="AlphaFoldDB" id="A0A915ILH8"/>
<evidence type="ECO:0000313" key="3">
    <source>
        <dbReference type="WBParaSite" id="nRc.2.0.1.t14729-RA"/>
    </source>
</evidence>